<dbReference type="SMART" id="SM00530">
    <property type="entry name" value="HTH_XRE"/>
    <property type="match status" value="1"/>
</dbReference>
<proteinExistence type="predicted"/>
<comment type="caution">
    <text evidence="2">The sequence shown here is derived from an EMBL/GenBank/DDBJ whole genome shotgun (WGS) entry which is preliminary data.</text>
</comment>
<dbReference type="InterPro" id="IPR041413">
    <property type="entry name" value="MLTR_LBD"/>
</dbReference>
<protein>
    <submittedName>
        <fullName evidence="2">Helix-turn-helix transcriptional regulator</fullName>
    </submittedName>
</protein>
<dbReference type="InterPro" id="IPR010982">
    <property type="entry name" value="Lambda_DNA-bd_dom_sf"/>
</dbReference>
<dbReference type="CDD" id="cd00093">
    <property type="entry name" value="HTH_XRE"/>
    <property type="match status" value="1"/>
</dbReference>
<keyword evidence="3" id="KW-1185">Reference proteome</keyword>
<dbReference type="Gene3D" id="1.10.260.40">
    <property type="entry name" value="lambda repressor-like DNA-binding domains"/>
    <property type="match status" value="1"/>
</dbReference>
<dbReference type="PANTHER" id="PTHR35010:SF2">
    <property type="entry name" value="BLL4672 PROTEIN"/>
    <property type="match status" value="1"/>
</dbReference>
<reference evidence="3" key="1">
    <citation type="journal article" date="2019" name="Int. J. Syst. Evol. Microbiol.">
        <title>The Global Catalogue of Microorganisms (GCM) 10K type strain sequencing project: providing services to taxonomists for standard genome sequencing and annotation.</title>
        <authorList>
            <consortium name="The Broad Institute Genomics Platform"/>
            <consortium name="The Broad Institute Genome Sequencing Center for Infectious Disease"/>
            <person name="Wu L."/>
            <person name="Ma J."/>
        </authorList>
    </citation>
    <scope>NUCLEOTIDE SEQUENCE [LARGE SCALE GENOMIC DNA]</scope>
    <source>
        <strain evidence="3">CCUG 50873</strain>
    </source>
</reference>
<feature type="domain" description="HTH cro/C1-type" evidence="1">
    <location>
        <begin position="44"/>
        <end position="91"/>
    </location>
</feature>
<dbReference type="PANTHER" id="PTHR35010">
    <property type="entry name" value="BLL4672 PROTEIN-RELATED"/>
    <property type="match status" value="1"/>
</dbReference>
<organism evidence="2 3">
    <name type="scientific">Williamsia deligens</name>
    <dbReference type="NCBI Taxonomy" id="321325"/>
    <lineage>
        <taxon>Bacteria</taxon>
        <taxon>Bacillati</taxon>
        <taxon>Actinomycetota</taxon>
        <taxon>Actinomycetes</taxon>
        <taxon>Mycobacteriales</taxon>
        <taxon>Nocardiaceae</taxon>
        <taxon>Williamsia</taxon>
    </lineage>
</organism>
<evidence type="ECO:0000259" key="1">
    <source>
        <dbReference type="PROSITE" id="PS50943"/>
    </source>
</evidence>
<name>A0ABW3G8W7_9NOCA</name>
<sequence length="286" mass="31299">MTTTRRPEVAVDRAGLAEFLTRRREALQPEDVGLPRGERRRTPGLRREEVAMLAGMSTDYLSRLEQQRGPQPSDQMLTALARALHLSLAERDHLFALAGHTAPQRLSRGDHVPPGLLRILDRLGDTPAMVVTSAGETLVQTRPATALLGDETRHSGLARSVVYRWFAVPGARGRVPAADHDHHTRAHTARLRRAVAVEGDSSRAAEISRALLAESAEFRAVWERHDVDVALDTTSKRIDHPELGVVEVDCQTLTDPDQGLSLLVYTATPGSESHEKLAMLAAVSPV</sequence>
<dbReference type="Pfam" id="PF13560">
    <property type="entry name" value="HTH_31"/>
    <property type="match status" value="1"/>
</dbReference>
<gene>
    <name evidence="2" type="ORF">ACFQ04_05325</name>
</gene>
<evidence type="ECO:0000313" key="2">
    <source>
        <dbReference type="EMBL" id="MFD0925154.1"/>
    </source>
</evidence>
<dbReference type="SUPFAM" id="SSF47413">
    <property type="entry name" value="lambda repressor-like DNA-binding domains"/>
    <property type="match status" value="1"/>
</dbReference>
<dbReference type="Gene3D" id="3.30.450.180">
    <property type="match status" value="1"/>
</dbReference>
<accession>A0ABW3G8W7</accession>
<dbReference type="EMBL" id="JBHTIL010000001">
    <property type="protein sequence ID" value="MFD0925154.1"/>
    <property type="molecule type" value="Genomic_DNA"/>
</dbReference>
<dbReference type="Proteomes" id="UP001597068">
    <property type="component" value="Unassembled WGS sequence"/>
</dbReference>
<dbReference type="Pfam" id="PF17765">
    <property type="entry name" value="MLTR_LBD"/>
    <property type="match status" value="1"/>
</dbReference>
<dbReference type="PROSITE" id="PS50943">
    <property type="entry name" value="HTH_CROC1"/>
    <property type="match status" value="1"/>
</dbReference>
<dbReference type="InterPro" id="IPR001387">
    <property type="entry name" value="Cro/C1-type_HTH"/>
</dbReference>
<dbReference type="RefSeq" id="WP_253646872.1">
    <property type="nucleotide sequence ID" value="NZ_BAAAMO010000002.1"/>
</dbReference>
<evidence type="ECO:0000313" key="3">
    <source>
        <dbReference type="Proteomes" id="UP001597068"/>
    </source>
</evidence>